<comment type="caution">
    <text evidence="2">The sequence shown here is derived from an EMBL/GenBank/DDBJ whole genome shotgun (WGS) entry which is preliminary data.</text>
</comment>
<keyword evidence="3" id="KW-1185">Reference proteome</keyword>
<reference evidence="2 3" key="1">
    <citation type="submission" date="2019-06" db="EMBL/GenBank/DDBJ databases">
        <title>Wine fermentation using esterase from Monascus purpureus.</title>
        <authorList>
            <person name="Geng C."/>
            <person name="Zhang Y."/>
        </authorList>
    </citation>
    <scope>NUCLEOTIDE SEQUENCE [LARGE SCALE GENOMIC DNA]</scope>
    <source>
        <strain evidence="2">HQ1</strain>
    </source>
</reference>
<sequence length="150" mass="17221">MSDTEQEWQASRRPQSMMAQAFSSELDSLFNMDSEVDHLCQTVDQKKYMVMMQSRELEALQARIREAEERLRAQQAATEHRKDSKRDYRTSGEDNDFNHDKPVQASWQSNSKTNVQGSSVSSTSEAMSNGPPRNAHGDDKARKKFHRTHA</sequence>
<dbReference type="Proteomes" id="UP000319663">
    <property type="component" value="Unassembled WGS sequence"/>
</dbReference>
<feature type="compositionally biased region" description="Basic and acidic residues" evidence="1">
    <location>
        <begin position="69"/>
        <end position="102"/>
    </location>
</feature>
<evidence type="ECO:0000313" key="2">
    <source>
        <dbReference type="EMBL" id="TQB74566.1"/>
    </source>
</evidence>
<dbReference type="AlphaFoldDB" id="A0A507QXK6"/>
<name>A0A507QXK6_MONPU</name>
<evidence type="ECO:0000256" key="1">
    <source>
        <dbReference type="SAM" id="MobiDB-lite"/>
    </source>
</evidence>
<organism evidence="2 3">
    <name type="scientific">Monascus purpureus</name>
    <name type="common">Red mold</name>
    <name type="synonym">Monascus anka</name>
    <dbReference type="NCBI Taxonomy" id="5098"/>
    <lineage>
        <taxon>Eukaryota</taxon>
        <taxon>Fungi</taxon>
        <taxon>Dikarya</taxon>
        <taxon>Ascomycota</taxon>
        <taxon>Pezizomycotina</taxon>
        <taxon>Eurotiomycetes</taxon>
        <taxon>Eurotiomycetidae</taxon>
        <taxon>Eurotiales</taxon>
        <taxon>Aspergillaceae</taxon>
        <taxon>Monascus</taxon>
    </lineage>
</organism>
<dbReference type="OrthoDB" id="5408734at2759"/>
<feature type="region of interest" description="Disordered" evidence="1">
    <location>
        <begin position="69"/>
        <end position="150"/>
    </location>
</feature>
<proteinExistence type="predicted"/>
<dbReference type="EMBL" id="VIFY01000030">
    <property type="protein sequence ID" value="TQB74566.1"/>
    <property type="molecule type" value="Genomic_DNA"/>
</dbReference>
<evidence type="ECO:0000313" key="3">
    <source>
        <dbReference type="Proteomes" id="UP000319663"/>
    </source>
</evidence>
<gene>
    <name evidence="2" type="ORF">MPDQ_004672</name>
</gene>
<accession>A0A507QXK6</accession>
<protein>
    <submittedName>
        <fullName evidence="2">Uncharacterized protein</fullName>
    </submittedName>
</protein>
<feature type="compositionally biased region" description="Polar residues" evidence="1">
    <location>
        <begin position="105"/>
        <end position="127"/>
    </location>
</feature>